<comment type="caution">
    <text evidence="1">The sequence shown here is derived from an EMBL/GenBank/DDBJ whole genome shotgun (WGS) entry which is preliminary data.</text>
</comment>
<evidence type="ECO:0000313" key="1">
    <source>
        <dbReference type="EMBL" id="KAI3372471.1"/>
    </source>
</evidence>
<evidence type="ECO:0000313" key="2">
    <source>
        <dbReference type="Proteomes" id="UP000831701"/>
    </source>
</evidence>
<dbReference type="Proteomes" id="UP000831701">
    <property type="component" value="Chromosome 5"/>
</dbReference>
<accession>A0ACB8WXK8</accession>
<reference evidence="1" key="1">
    <citation type="submission" date="2022-04" db="EMBL/GenBank/DDBJ databases">
        <title>Jade perch genome.</title>
        <authorList>
            <person name="Chao B."/>
        </authorList>
    </citation>
    <scope>NUCLEOTIDE SEQUENCE</scope>
    <source>
        <strain evidence="1">CB-2022</strain>
    </source>
</reference>
<name>A0ACB8WXK8_9TELE</name>
<keyword evidence="2" id="KW-1185">Reference proteome</keyword>
<sequence>MKKTKPGKPRVLMASAPDSSWDCADQLCQSPKTFAPQGAQPLQTCGLNVSPDEGNGEDRPQAPPPPGETQTWIPCSLHTNPGIGVDDAVIYLLQRSLSHLEESVRITFFDSSSAFNMIHPSLLRVKLERAGASDQLAAWVTNYLTDRPQFVRLQDCVSDVVVLQHWGRPGNSPLTFPLHPVHIRLHKKFVMNELLVDKWGLTSFYASDTVQTAKGVSRSAVHGSGSLSAFILRHSFVSLWYLVCLKEDVSWAVEQWAEGGWMEEKEGSLSKGPAPSPFTSTITTNGGREAGV</sequence>
<protein>
    <submittedName>
        <fullName evidence="1">Uncharacterized protein</fullName>
    </submittedName>
</protein>
<organism evidence="1 2">
    <name type="scientific">Scortum barcoo</name>
    <name type="common">barcoo grunter</name>
    <dbReference type="NCBI Taxonomy" id="214431"/>
    <lineage>
        <taxon>Eukaryota</taxon>
        <taxon>Metazoa</taxon>
        <taxon>Chordata</taxon>
        <taxon>Craniata</taxon>
        <taxon>Vertebrata</taxon>
        <taxon>Euteleostomi</taxon>
        <taxon>Actinopterygii</taxon>
        <taxon>Neopterygii</taxon>
        <taxon>Teleostei</taxon>
        <taxon>Neoteleostei</taxon>
        <taxon>Acanthomorphata</taxon>
        <taxon>Eupercaria</taxon>
        <taxon>Centrarchiformes</taxon>
        <taxon>Terapontoidei</taxon>
        <taxon>Terapontidae</taxon>
        <taxon>Scortum</taxon>
    </lineage>
</organism>
<proteinExistence type="predicted"/>
<gene>
    <name evidence="1" type="ORF">L3Q82_022957</name>
</gene>
<dbReference type="EMBL" id="CM041535">
    <property type="protein sequence ID" value="KAI3372471.1"/>
    <property type="molecule type" value="Genomic_DNA"/>
</dbReference>